<sequence>MKEAVDVGMRDGNVEACEDNKFDKCHAGNVRDHSLGVLGAAIDVQRESIGAYENYRQVDSKLEEALTTITSLQLQNKTKDNMISLIEEEITKLKSMSNL</sequence>
<name>A0A7J7HE22_CAMSI</name>
<dbReference type="EMBL" id="JACBKZ010000005">
    <property type="protein sequence ID" value="KAF5950046.1"/>
    <property type="molecule type" value="Genomic_DNA"/>
</dbReference>
<gene>
    <name evidence="1" type="ORF">HYC85_012039</name>
</gene>
<organism evidence="1 2">
    <name type="scientific">Camellia sinensis</name>
    <name type="common">Tea plant</name>
    <name type="synonym">Thea sinensis</name>
    <dbReference type="NCBI Taxonomy" id="4442"/>
    <lineage>
        <taxon>Eukaryota</taxon>
        <taxon>Viridiplantae</taxon>
        <taxon>Streptophyta</taxon>
        <taxon>Embryophyta</taxon>
        <taxon>Tracheophyta</taxon>
        <taxon>Spermatophyta</taxon>
        <taxon>Magnoliopsida</taxon>
        <taxon>eudicotyledons</taxon>
        <taxon>Gunneridae</taxon>
        <taxon>Pentapetalae</taxon>
        <taxon>asterids</taxon>
        <taxon>Ericales</taxon>
        <taxon>Theaceae</taxon>
        <taxon>Camellia</taxon>
    </lineage>
</organism>
<accession>A0A7J7HE22</accession>
<comment type="caution">
    <text evidence="1">The sequence shown here is derived from an EMBL/GenBank/DDBJ whole genome shotgun (WGS) entry which is preliminary data.</text>
</comment>
<evidence type="ECO:0000313" key="1">
    <source>
        <dbReference type="EMBL" id="KAF5950046.1"/>
    </source>
</evidence>
<reference evidence="1 2" key="2">
    <citation type="submission" date="2020-07" db="EMBL/GenBank/DDBJ databases">
        <title>Genome assembly of wild tea tree DASZ reveals pedigree and selection history of tea varieties.</title>
        <authorList>
            <person name="Zhang W."/>
        </authorList>
    </citation>
    <scope>NUCLEOTIDE SEQUENCE [LARGE SCALE GENOMIC DNA]</scope>
    <source>
        <strain evidence="2">cv. G240</strain>
        <tissue evidence="1">Leaf</tissue>
    </source>
</reference>
<dbReference type="AlphaFoldDB" id="A0A7J7HE22"/>
<protein>
    <submittedName>
        <fullName evidence="1">Uncharacterized protein</fullName>
    </submittedName>
</protein>
<evidence type="ECO:0000313" key="2">
    <source>
        <dbReference type="Proteomes" id="UP000593564"/>
    </source>
</evidence>
<reference evidence="2" key="1">
    <citation type="journal article" date="2020" name="Nat. Commun.">
        <title>Genome assembly of wild tea tree DASZ reveals pedigree and selection history of tea varieties.</title>
        <authorList>
            <person name="Zhang W."/>
            <person name="Zhang Y."/>
            <person name="Qiu H."/>
            <person name="Guo Y."/>
            <person name="Wan H."/>
            <person name="Zhang X."/>
            <person name="Scossa F."/>
            <person name="Alseekh S."/>
            <person name="Zhang Q."/>
            <person name="Wang P."/>
            <person name="Xu L."/>
            <person name="Schmidt M.H."/>
            <person name="Jia X."/>
            <person name="Li D."/>
            <person name="Zhu A."/>
            <person name="Guo F."/>
            <person name="Chen W."/>
            <person name="Ni D."/>
            <person name="Usadel B."/>
            <person name="Fernie A.R."/>
            <person name="Wen W."/>
        </authorList>
    </citation>
    <scope>NUCLEOTIDE SEQUENCE [LARGE SCALE GENOMIC DNA]</scope>
    <source>
        <strain evidence="2">cv. G240</strain>
    </source>
</reference>
<proteinExistence type="predicted"/>
<keyword evidence="2" id="KW-1185">Reference proteome</keyword>
<dbReference type="Proteomes" id="UP000593564">
    <property type="component" value="Unassembled WGS sequence"/>
</dbReference>